<dbReference type="EMBL" id="BMPE01000021">
    <property type="protein sequence ID" value="GGL15627.1"/>
    <property type="molecule type" value="Genomic_DNA"/>
</dbReference>
<evidence type="ECO:0000313" key="1">
    <source>
        <dbReference type="EMBL" id="GGL15627.1"/>
    </source>
</evidence>
<dbReference type="RefSeq" id="WP_189070576.1">
    <property type="nucleotide sequence ID" value="NZ_BMPE01000021.1"/>
</dbReference>
<organism evidence="1 2">
    <name type="scientific">Deinococcus radiotolerans</name>
    <dbReference type="NCBI Taxonomy" id="1309407"/>
    <lineage>
        <taxon>Bacteria</taxon>
        <taxon>Thermotogati</taxon>
        <taxon>Deinococcota</taxon>
        <taxon>Deinococci</taxon>
        <taxon>Deinococcales</taxon>
        <taxon>Deinococcaceae</taxon>
        <taxon>Deinococcus</taxon>
    </lineage>
</organism>
<reference evidence="2" key="1">
    <citation type="journal article" date="2019" name="Int. J. Syst. Evol. Microbiol.">
        <title>The Global Catalogue of Microorganisms (GCM) 10K type strain sequencing project: providing services to taxonomists for standard genome sequencing and annotation.</title>
        <authorList>
            <consortium name="The Broad Institute Genomics Platform"/>
            <consortium name="The Broad Institute Genome Sequencing Center for Infectious Disease"/>
            <person name="Wu L."/>
            <person name="Ma J."/>
        </authorList>
    </citation>
    <scope>NUCLEOTIDE SEQUENCE [LARGE SCALE GENOMIC DNA]</scope>
    <source>
        <strain evidence="2">JCM 19173</strain>
    </source>
</reference>
<keyword evidence="2" id="KW-1185">Reference proteome</keyword>
<name>A0ABQ2FQ51_9DEIO</name>
<dbReference type="Proteomes" id="UP000604341">
    <property type="component" value="Unassembled WGS sequence"/>
</dbReference>
<accession>A0ABQ2FQ51</accession>
<evidence type="ECO:0000313" key="2">
    <source>
        <dbReference type="Proteomes" id="UP000604341"/>
    </source>
</evidence>
<protein>
    <submittedName>
        <fullName evidence="1">Uncharacterized protein</fullName>
    </submittedName>
</protein>
<comment type="caution">
    <text evidence="1">The sequence shown here is derived from an EMBL/GenBank/DDBJ whole genome shotgun (WGS) entry which is preliminary data.</text>
</comment>
<proteinExistence type="predicted"/>
<gene>
    <name evidence="1" type="ORF">GCM10010844_38190</name>
</gene>
<sequence>MSGDRSEWLASLQVGDTVTVTHYAVATRDQAYATLTPQHAPVERVTTQHVMVLGQRFRLGWASNNAGHSTSGPAARVTPAEDLPALQLQARYNAVLNTLLPLGITETRLLELRMQSVPQGATDVMTPEIVERLERAVELLATLRADVRAVAQEIGIRADVWWASRR</sequence>